<evidence type="ECO:0000256" key="7">
    <source>
        <dbReference type="ARBA" id="ARBA00035448"/>
    </source>
</evidence>
<keyword evidence="2" id="KW-0443">Lipid metabolism</keyword>
<accession>A0ABT3CGI7</accession>
<comment type="catalytic activity">
    <reaction evidence="8">
        <text>a (3R)-3-[(carboxymethyl)amino]fatty acid + holo-[ACP] + H(+) = a (2E)-enoyl-[ACP] + glycine + H2O</text>
        <dbReference type="Rhea" id="RHEA:74923"/>
        <dbReference type="Rhea" id="RHEA-COMP:9685"/>
        <dbReference type="Rhea" id="RHEA-COMP:9925"/>
        <dbReference type="ChEBI" id="CHEBI:15377"/>
        <dbReference type="ChEBI" id="CHEBI:15378"/>
        <dbReference type="ChEBI" id="CHEBI:57305"/>
        <dbReference type="ChEBI" id="CHEBI:64479"/>
        <dbReference type="ChEBI" id="CHEBI:78784"/>
        <dbReference type="ChEBI" id="CHEBI:193080"/>
        <dbReference type="EC" id="4.3.2.11"/>
    </reaction>
    <physiologicalReaction direction="right-to-left" evidence="8">
        <dbReference type="Rhea" id="RHEA:74925"/>
    </physiologicalReaction>
</comment>
<keyword evidence="10" id="KW-1185">Reference proteome</keyword>
<dbReference type="Gene3D" id="3.10.129.30">
    <property type="entry name" value="Rv0098, thioesterase-like hot dog domain"/>
    <property type="match status" value="1"/>
</dbReference>
<dbReference type="Proteomes" id="UP001526201">
    <property type="component" value="Unassembled WGS sequence"/>
</dbReference>
<evidence type="ECO:0000256" key="8">
    <source>
        <dbReference type="ARBA" id="ARBA00048742"/>
    </source>
</evidence>
<gene>
    <name evidence="9" type="ORF">H7J73_20980</name>
</gene>
<comment type="similarity">
    <text evidence="4">Belongs to the FcoT family.</text>
</comment>
<dbReference type="InterPro" id="IPR022598">
    <property type="entry name" value="FcoT_ThioEstase"/>
</dbReference>
<organism evidence="9 10">
    <name type="scientific">Mycolicibacterium komossense</name>
    <dbReference type="NCBI Taxonomy" id="1779"/>
    <lineage>
        <taxon>Bacteria</taxon>
        <taxon>Bacillati</taxon>
        <taxon>Actinomycetota</taxon>
        <taxon>Actinomycetes</taxon>
        <taxon>Mycobacteriales</taxon>
        <taxon>Mycobacteriaceae</taxon>
        <taxon>Mycolicibacterium</taxon>
    </lineage>
</organism>
<dbReference type="EMBL" id="JACKTY010000033">
    <property type="protein sequence ID" value="MCV7228492.1"/>
    <property type="molecule type" value="Genomic_DNA"/>
</dbReference>
<comment type="caution">
    <text evidence="9">The sequence shown here is derived from an EMBL/GenBank/DDBJ whole genome shotgun (WGS) entry which is preliminary data.</text>
</comment>
<keyword evidence="1" id="KW-0276">Fatty acid metabolism</keyword>
<evidence type="ECO:0000256" key="1">
    <source>
        <dbReference type="ARBA" id="ARBA00022832"/>
    </source>
</evidence>
<protein>
    <recommendedName>
        <fullName evidence="6">(2E)-enoyl-[ACP] glycyltransferase</fullName>
        <ecNumber evidence="5">4.3.2.11</ecNumber>
    </recommendedName>
    <alternativeName>
        <fullName evidence="7">(2E)-unsaturated fatty acyl-[ACP] glycyltransferase</fullName>
    </alternativeName>
</protein>
<proteinExistence type="inferred from homology"/>
<evidence type="ECO:0000313" key="9">
    <source>
        <dbReference type="EMBL" id="MCV7228492.1"/>
    </source>
</evidence>
<dbReference type="EC" id="4.3.2.11" evidence="5"/>
<evidence type="ECO:0000256" key="4">
    <source>
        <dbReference type="ARBA" id="ARBA00035117"/>
    </source>
</evidence>
<reference evidence="9 10" key="1">
    <citation type="journal article" date="2022" name="BMC Genomics">
        <title>Comparative genome analysis of mycobacteria focusing on tRNA and non-coding RNA.</title>
        <authorList>
            <person name="Behra P.R.K."/>
            <person name="Pettersson B.M.F."/>
            <person name="Ramesh M."/>
            <person name="Das S."/>
            <person name="Dasgupta S."/>
            <person name="Kirsebom L.A."/>
        </authorList>
    </citation>
    <scope>NUCLEOTIDE SEQUENCE [LARGE SCALE GENOMIC DNA]</scope>
    <source>
        <strain evidence="9 10">DSM 44078</strain>
    </source>
</reference>
<keyword evidence="3" id="KW-0456">Lyase</keyword>
<evidence type="ECO:0000256" key="5">
    <source>
        <dbReference type="ARBA" id="ARBA00035127"/>
    </source>
</evidence>
<dbReference type="RefSeq" id="WP_264069633.1">
    <property type="nucleotide sequence ID" value="NZ_JACKTY010000033.1"/>
</dbReference>
<evidence type="ECO:0000256" key="2">
    <source>
        <dbReference type="ARBA" id="ARBA00023098"/>
    </source>
</evidence>
<name>A0ABT3CGI7_9MYCO</name>
<evidence type="ECO:0000256" key="3">
    <source>
        <dbReference type="ARBA" id="ARBA00023239"/>
    </source>
</evidence>
<evidence type="ECO:0000256" key="6">
    <source>
        <dbReference type="ARBA" id="ARBA00035169"/>
    </source>
</evidence>
<dbReference type="InterPro" id="IPR043064">
    <property type="entry name" value="FcoT_ThioEstase_Rv0098-like_sf"/>
</dbReference>
<evidence type="ECO:0000313" key="10">
    <source>
        <dbReference type="Proteomes" id="UP001526201"/>
    </source>
</evidence>
<sequence length="188" mass="20953">MSTADLTPAAAAFAGPEAQVSETAPIDEDLLVRVLEPYSYKDCRYLLDAQYKATEDSVFALGNFSITESAYIRGTGHFNAAEFLIAFNQLAYSAFAPAILNEEIPVLRGWSIADYFDYQLPSMLIKTSSLRFRRPINAPKFSARLLCKDFEIVERTWRYLKVPCTIEFWDEDGGAASGDVELAALNIP</sequence>
<dbReference type="Pfam" id="PF10862">
    <property type="entry name" value="FcoT"/>
    <property type="match status" value="1"/>
</dbReference>